<evidence type="ECO:0000313" key="2">
    <source>
        <dbReference type="Proteomes" id="UP000193427"/>
    </source>
</evidence>
<keyword evidence="2" id="KW-1185">Reference proteome</keyword>
<dbReference type="AlphaFoldDB" id="A0A1W6L8H3"/>
<dbReference type="InterPro" id="IPR037185">
    <property type="entry name" value="EmrE-like"/>
</dbReference>
<proteinExistence type="predicted"/>
<dbReference type="Pfam" id="PF00892">
    <property type="entry name" value="EamA"/>
    <property type="match status" value="1"/>
</dbReference>
<dbReference type="KEGG" id="rgu:A4W93_11800"/>
<accession>A0A1W6L8H3</accession>
<organism evidence="1 2">
    <name type="scientific">Piscinibacter gummiphilus</name>
    <dbReference type="NCBI Taxonomy" id="946333"/>
    <lineage>
        <taxon>Bacteria</taxon>
        <taxon>Pseudomonadati</taxon>
        <taxon>Pseudomonadota</taxon>
        <taxon>Betaproteobacteria</taxon>
        <taxon>Burkholderiales</taxon>
        <taxon>Sphaerotilaceae</taxon>
        <taxon>Piscinibacter</taxon>
    </lineage>
</organism>
<name>A0A1W6L8H3_9BURK</name>
<dbReference type="EMBL" id="CP015118">
    <property type="protein sequence ID" value="ARN20522.1"/>
    <property type="molecule type" value="Genomic_DNA"/>
</dbReference>
<dbReference type="SUPFAM" id="SSF103481">
    <property type="entry name" value="Multidrug resistance efflux transporter EmrE"/>
    <property type="match status" value="2"/>
</dbReference>
<dbReference type="RefSeq" id="WP_085750800.1">
    <property type="nucleotide sequence ID" value="NZ_BSPR01000023.1"/>
</dbReference>
<protein>
    <submittedName>
        <fullName evidence="1">Uncharacterized protein</fullName>
    </submittedName>
</protein>
<sequence length="308" mass="32991">MTTPTAGDRALQGVLFVATAVACFAALDTTTKVVSTAAPLLLAVWFRYAFQAVVTAGVMLPRRGLSLLRARHPWLQLLRGVLLFVSSMLSFVALRFTPVGEFTAIIMLTPLVVTVLAATSLGEKVSPLRWLLVFGGFCGALVVIRPGREMFDWSGLLPLLLVAVLGSFQALTGKMARIEDPGTTHFYTGLVGAALGTAALPFVWTALPLDIWLLLLLMGVFGSVGHMMLILGYARAPVATLTPYLYLQVVFATLGGWLVFAHVPDTWALLGILAICLCGAAGTWLSARERRRTDAAESGYMPPEAEGI</sequence>
<dbReference type="Proteomes" id="UP000193427">
    <property type="component" value="Chromosome"/>
</dbReference>
<dbReference type="InterPro" id="IPR000620">
    <property type="entry name" value="EamA_dom"/>
</dbReference>
<dbReference type="PANTHER" id="PTHR22911">
    <property type="entry name" value="ACYL-MALONYL CONDENSING ENZYME-RELATED"/>
    <property type="match status" value="1"/>
</dbReference>
<dbReference type="GO" id="GO:0016020">
    <property type="term" value="C:membrane"/>
    <property type="evidence" value="ECO:0007669"/>
    <property type="project" value="InterPro"/>
</dbReference>
<dbReference type="STRING" id="946333.A4W93_11800"/>
<evidence type="ECO:0000313" key="1">
    <source>
        <dbReference type="EMBL" id="ARN20522.1"/>
    </source>
</evidence>
<reference evidence="1 2" key="1">
    <citation type="submission" date="2016-04" db="EMBL/GenBank/DDBJ databases">
        <title>Complete genome sequence of natural rubber-degrading, novel Gram-negative bacterium, Rhizobacter gummiphilus strain NS21.</title>
        <authorList>
            <person name="Tabata M."/>
            <person name="Kasai D."/>
            <person name="Fukuda M."/>
        </authorList>
    </citation>
    <scope>NUCLEOTIDE SEQUENCE [LARGE SCALE GENOMIC DNA]</scope>
    <source>
        <strain evidence="1 2">NS21</strain>
    </source>
</reference>
<dbReference type="PANTHER" id="PTHR22911:SF103">
    <property type="entry name" value="BLR2811 PROTEIN"/>
    <property type="match status" value="1"/>
</dbReference>
<dbReference type="OrthoDB" id="8584557at2"/>
<gene>
    <name evidence="1" type="ORF">A4W93_11800</name>
</gene>